<protein>
    <submittedName>
        <fullName evidence="2">Uncharacterized protein</fullName>
    </submittedName>
</protein>
<feature type="region of interest" description="Disordered" evidence="1">
    <location>
        <begin position="56"/>
        <end position="96"/>
    </location>
</feature>
<evidence type="ECO:0000313" key="2">
    <source>
        <dbReference type="EMBL" id="KAK1725667.1"/>
    </source>
</evidence>
<dbReference type="AlphaFoldDB" id="A0AAD8XFQ6"/>
<dbReference type="GeneID" id="85386065"/>
<reference evidence="2" key="1">
    <citation type="submission" date="2021-12" db="EMBL/GenBank/DDBJ databases">
        <title>Comparative genomics, transcriptomics and evolutionary studies reveal genomic signatures of adaptation to plant cell wall in hemibiotrophic fungi.</title>
        <authorList>
            <consortium name="DOE Joint Genome Institute"/>
            <person name="Baroncelli R."/>
            <person name="Diaz J.F."/>
            <person name="Benocci T."/>
            <person name="Peng M."/>
            <person name="Battaglia E."/>
            <person name="Haridas S."/>
            <person name="Andreopoulos W."/>
            <person name="Labutti K."/>
            <person name="Pangilinan J."/>
            <person name="Floch G.L."/>
            <person name="Makela M.R."/>
            <person name="Henrissat B."/>
            <person name="Grigoriev I.V."/>
            <person name="Crouch J.A."/>
            <person name="De Vries R.P."/>
            <person name="Sukno S.A."/>
            <person name="Thon M.R."/>
        </authorList>
    </citation>
    <scope>NUCLEOTIDE SEQUENCE</scope>
    <source>
        <strain evidence="2">CBS 112980</strain>
    </source>
</reference>
<dbReference type="Proteomes" id="UP001244207">
    <property type="component" value="Unassembled WGS sequence"/>
</dbReference>
<evidence type="ECO:0000256" key="1">
    <source>
        <dbReference type="SAM" id="MobiDB-lite"/>
    </source>
</evidence>
<evidence type="ECO:0000313" key="3">
    <source>
        <dbReference type="Proteomes" id="UP001244207"/>
    </source>
</evidence>
<dbReference type="RefSeq" id="XP_060365722.1">
    <property type="nucleotide sequence ID" value="XM_060502166.1"/>
</dbReference>
<feature type="compositionally biased region" description="Basic residues" evidence="1">
    <location>
        <begin position="69"/>
        <end position="81"/>
    </location>
</feature>
<comment type="caution">
    <text evidence="2">The sequence shown here is derived from an EMBL/GenBank/DDBJ whole genome shotgun (WGS) entry which is preliminary data.</text>
</comment>
<keyword evidence="3" id="KW-1185">Reference proteome</keyword>
<proteinExistence type="predicted"/>
<name>A0AAD8XFQ6_GLOAC</name>
<dbReference type="EMBL" id="JAHMHS010000039">
    <property type="protein sequence ID" value="KAK1725667.1"/>
    <property type="molecule type" value="Genomic_DNA"/>
</dbReference>
<gene>
    <name evidence="2" type="ORF">BDZ83DRAFT_286913</name>
</gene>
<accession>A0AAD8XFQ6</accession>
<sequence>MIHPTLCRRIAEPNLTADSDNPMAPIARWNAWPLANSHCRIQPSTAPGLPPYMLHSPHRNPRPPVPRVKQCRRRRHLHSPTRRGTSCVLAPNSHPPKPLSLSASPAALRGPENKSTFLSPIFPLFLPGRAYGSGEASPMIPFLSKNGQYTIYTHSPEFRLEDYFQPVPVICQAPVSHTDFLLPTFPLFGLPHASALLLPRVVYTEKPSSQLPTRV</sequence>
<organism evidence="2 3">
    <name type="scientific">Glomerella acutata</name>
    <name type="common">Colletotrichum acutatum</name>
    <dbReference type="NCBI Taxonomy" id="27357"/>
    <lineage>
        <taxon>Eukaryota</taxon>
        <taxon>Fungi</taxon>
        <taxon>Dikarya</taxon>
        <taxon>Ascomycota</taxon>
        <taxon>Pezizomycotina</taxon>
        <taxon>Sordariomycetes</taxon>
        <taxon>Hypocreomycetidae</taxon>
        <taxon>Glomerellales</taxon>
        <taxon>Glomerellaceae</taxon>
        <taxon>Colletotrichum</taxon>
        <taxon>Colletotrichum acutatum species complex</taxon>
    </lineage>
</organism>